<sequence length="202" mass="21495">MRKALFPLHQNLRLGGKLPSLDMPHHPHPKEWIPYREGVTISRPKGKTGSPSTRVTLHFATETTTTPEAVHPLPHAPRAATTGASPSAAAPPSPPSSQRAHTRTATTSASAPRSAASPCPAPSPGKIPDFKHLLVVFGGPKGIEYAAGNDPELGKMLQEGTKTRELFDHWINVLPGQGSRTIRTEEAMFIGLTALGGLFESS</sequence>
<evidence type="ECO:0000256" key="2">
    <source>
        <dbReference type="SAM" id="MobiDB-lite"/>
    </source>
</evidence>
<feature type="region of interest" description="Disordered" evidence="2">
    <location>
        <begin position="63"/>
        <end position="124"/>
    </location>
</feature>
<dbReference type="AlphaFoldDB" id="A0A9P1M5M7"/>
<dbReference type="Proteomes" id="UP000838763">
    <property type="component" value="Unassembled WGS sequence"/>
</dbReference>
<organism evidence="3 4">
    <name type="scientific">Parascedosporium putredinis</name>
    <dbReference type="NCBI Taxonomy" id="1442378"/>
    <lineage>
        <taxon>Eukaryota</taxon>
        <taxon>Fungi</taxon>
        <taxon>Dikarya</taxon>
        <taxon>Ascomycota</taxon>
        <taxon>Pezizomycotina</taxon>
        <taxon>Sordariomycetes</taxon>
        <taxon>Hypocreomycetidae</taxon>
        <taxon>Microascales</taxon>
        <taxon>Microascaceae</taxon>
        <taxon>Parascedosporium</taxon>
    </lineage>
</organism>
<keyword evidence="4" id="KW-1185">Reference proteome</keyword>
<dbReference type="SUPFAM" id="SSF75217">
    <property type="entry name" value="alpha/beta knot"/>
    <property type="match status" value="1"/>
</dbReference>
<reference evidence="3" key="1">
    <citation type="submission" date="2022-11" db="EMBL/GenBank/DDBJ databases">
        <authorList>
            <person name="Scott C."/>
            <person name="Bruce N."/>
        </authorList>
    </citation>
    <scope>NUCLEOTIDE SEQUENCE</scope>
</reference>
<feature type="compositionally biased region" description="Low complexity" evidence="2">
    <location>
        <begin position="76"/>
        <end position="88"/>
    </location>
</feature>
<dbReference type="EMBL" id="CALLCH030000001">
    <property type="protein sequence ID" value="CAI4211161.1"/>
    <property type="molecule type" value="Genomic_DNA"/>
</dbReference>
<feature type="compositionally biased region" description="Low complexity" evidence="2">
    <location>
        <begin position="96"/>
        <end position="118"/>
    </location>
</feature>
<evidence type="ECO:0000256" key="1">
    <source>
        <dbReference type="ARBA" id="ARBA00009841"/>
    </source>
</evidence>
<dbReference type="InterPro" id="IPR029028">
    <property type="entry name" value="Alpha/beta_knot_MTases"/>
</dbReference>
<proteinExistence type="inferred from homology"/>
<comment type="similarity">
    <text evidence="1">Belongs to the class IV-like SAM-binding methyltransferase superfamily.</text>
</comment>
<dbReference type="InterPro" id="IPR003750">
    <property type="entry name" value="Put_MeTrfase-C9orf114-like"/>
</dbReference>
<dbReference type="Gene3D" id="3.40.1280.10">
    <property type="match status" value="1"/>
</dbReference>
<evidence type="ECO:0000313" key="4">
    <source>
        <dbReference type="Proteomes" id="UP000838763"/>
    </source>
</evidence>
<dbReference type="OrthoDB" id="361029at2759"/>
<dbReference type="InterPro" id="IPR029026">
    <property type="entry name" value="tRNA_m1G_MTases_N"/>
</dbReference>
<evidence type="ECO:0000313" key="3">
    <source>
        <dbReference type="EMBL" id="CAI4211161.1"/>
    </source>
</evidence>
<accession>A0A9P1M5M7</accession>
<comment type="caution">
    <text evidence="3">The sequence shown here is derived from an EMBL/GenBank/DDBJ whole genome shotgun (WGS) entry which is preliminary data.</text>
</comment>
<name>A0A9P1M5M7_9PEZI</name>
<gene>
    <name evidence="3" type="ORF">PPNO1_LOCUS959</name>
</gene>
<dbReference type="PANTHER" id="PTHR12150">
    <property type="entry name" value="CLASS IV SAM-BINDING METHYLTRANSFERASE-RELATED"/>
    <property type="match status" value="1"/>
</dbReference>
<protein>
    <submittedName>
        <fullName evidence="3">Uncharacterized protein</fullName>
    </submittedName>
</protein>
<dbReference type="PANTHER" id="PTHR12150:SF13">
    <property type="entry name" value="METHYLTRANSFERASE C9ORF114-RELATED"/>
    <property type="match status" value="1"/>
</dbReference>
<dbReference type="Pfam" id="PF02598">
    <property type="entry name" value="Methyltrn_RNA_3"/>
    <property type="match status" value="1"/>
</dbReference>